<keyword evidence="2" id="KW-1185">Reference proteome</keyword>
<accession>A0AAD9TE44</accession>
<dbReference type="Proteomes" id="UP001280121">
    <property type="component" value="Unassembled WGS sequence"/>
</dbReference>
<name>A0AAD9TE44_9ROSI</name>
<protein>
    <submittedName>
        <fullName evidence="1">Uncharacterized protein</fullName>
    </submittedName>
</protein>
<reference evidence="1" key="1">
    <citation type="journal article" date="2023" name="Plant J.">
        <title>Genome sequences and population genomics provide insights into the demographic history, inbreeding, and mutation load of two 'living fossil' tree species of Dipteronia.</title>
        <authorList>
            <person name="Feng Y."/>
            <person name="Comes H.P."/>
            <person name="Chen J."/>
            <person name="Zhu S."/>
            <person name="Lu R."/>
            <person name="Zhang X."/>
            <person name="Li P."/>
            <person name="Qiu J."/>
            <person name="Olsen K.M."/>
            <person name="Qiu Y."/>
        </authorList>
    </citation>
    <scope>NUCLEOTIDE SEQUENCE</scope>
    <source>
        <strain evidence="1">KIB01</strain>
    </source>
</reference>
<dbReference type="AlphaFoldDB" id="A0AAD9TE44"/>
<gene>
    <name evidence="1" type="ORF">Ddye_029271</name>
</gene>
<proteinExistence type="predicted"/>
<dbReference type="EMBL" id="JANJYI010000009">
    <property type="protein sequence ID" value="KAK2634479.1"/>
    <property type="molecule type" value="Genomic_DNA"/>
</dbReference>
<evidence type="ECO:0000313" key="1">
    <source>
        <dbReference type="EMBL" id="KAK2634479.1"/>
    </source>
</evidence>
<sequence length="139" mass="16189">MSLQKTTEDFKNSDGCTSSPLLEVQFCYCVSKSSCKKEWKCKKYDSYNRSAPKNKEGMVINTNCTRLYFGLLRYVIRCFQRHVLNCSHPFCGKRVEKHSSFEPCVGRLNSLTKSLFFLYKREHISLCFMELCSSPLFVC</sequence>
<comment type="caution">
    <text evidence="1">The sequence shown here is derived from an EMBL/GenBank/DDBJ whole genome shotgun (WGS) entry which is preliminary data.</text>
</comment>
<organism evidence="1 2">
    <name type="scientific">Dipteronia dyeriana</name>
    <dbReference type="NCBI Taxonomy" id="168575"/>
    <lineage>
        <taxon>Eukaryota</taxon>
        <taxon>Viridiplantae</taxon>
        <taxon>Streptophyta</taxon>
        <taxon>Embryophyta</taxon>
        <taxon>Tracheophyta</taxon>
        <taxon>Spermatophyta</taxon>
        <taxon>Magnoliopsida</taxon>
        <taxon>eudicotyledons</taxon>
        <taxon>Gunneridae</taxon>
        <taxon>Pentapetalae</taxon>
        <taxon>rosids</taxon>
        <taxon>malvids</taxon>
        <taxon>Sapindales</taxon>
        <taxon>Sapindaceae</taxon>
        <taxon>Hippocastanoideae</taxon>
        <taxon>Acereae</taxon>
        <taxon>Dipteronia</taxon>
    </lineage>
</organism>
<evidence type="ECO:0000313" key="2">
    <source>
        <dbReference type="Proteomes" id="UP001280121"/>
    </source>
</evidence>